<reference evidence="3 4" key="1">
    <citation type="journal article" date="2019" name="Int. J. Syst. Evol. Microbiol.">
        <title>The Global Catalogue of Microorganisms (GCM) 10K type strain sequencing project: providing services to taxonomists for standard genome sequencing and annotation.</title>
        <authorList>
            <consortium name="The Broad Institute Genomics Platform"/>
            <consortium name="The Broad Institute Genome Sequencing Center for Infectious Disease"/>
            <person name="Wu L."/>
            <person name="Ma J."/>
        </authorList>
    </citation>
    <scope>NUCLEOTIDE SEQUENCE [LARGE SCALE GENOMIC DNA]</scope>
    <source>
        <strain evidence="3 4">JCM 10696</strain>
    </source>
</reference>
<feature type="transmembrane region" description="Helical" evidence="1">
    <location>
        <begin position="456"/>
        <end position="473"/>
    </location>
</feature>
<dbReference type="InterPro" id="IPR007111">
    <property type="entry name" value="NACHT_NTPase"/>
</dbReference>
<feature type="transmembrane region" description="Helical" evidence="1">
    <location>
        <begin position="43"/>
        <end position="60"/>
    </location>
</feature>
<evidence type="ECO:0000313" key="3">
    <source>
        <dbReference type="EMBL" id="GAA0965523.1"/>
    </source>
</evidence>
<keyword evidence="1" id="KW-0812">Transmembrane</keyword>
<organism evidence="3 4">
    <name type="scientific">Actinocorallia libanotica</name>
    <dbReference type="NCBI Taxonomy" id="46162"/>
    <lineage>
        <taxon>Bacteria</taxon>
        <taxon>Bacillati</taxon>
        <taxon>Actinomycetota</taxon>
        <taxon>Actinomycetes</taxon>
        <taxon>Streptosporangiales</taxon>
        <taxon>Thermomonosporaceae</taxon>
        <taxon>Actinocorallia</taxon>
    </lineage>
</organism>
<keyword evidence="1" id="KW-1133">Transmembrane helix</keyword>
<feature type="transmembrane region" description="Helical" evidence="1">
    <location>
        <begin position="501"/>
        <end position="521"/>
    </location>
</feature>
<feature type="transmembrane region" description="Helical" evidence="1">
    <location>
        <begin position="431"/>
        <end position="450"/>
    </location>
</feature>
<feature type="transmembrane region" description="Helical" evidence="1">
    <location>
        <begin position="547"/>
        <end position="567"/>
    </location>
</feature>
<evidence type="ECO:0000259" key="2">
    <source>
        <dbReference type="Pfam" id="PF05729"/>
    </source>
</evidence>
<dbReference type="RefSeq" id="WP_344245527.1">
    <property type="nucleotide sequence ID" value="NZ_BAAAHH010000038.1"/>
</dbReference>
<feature type="transmembrane region" description="Helical" evidence="1">
    <location>
        <begin position="624"/>
        <end position="650"/>
    </location>
</feature>
<name>A0ABN1RVT3_9ACTN</name>
<dbReference type="Proteomes" id="UP001500665">
    <property type="component" value="Unassembled WGS sequence"/>
</dbReference>
<dbReference type="SUPFAM" id="SSF52540">
    <property type="entry name" value="P-loop containing nucleoside triphosphate hydrolases"/>
    <property type="match status" value="1"/>
</dbReference>
<evidence type="ECO:0000256" key="1">
    <source>
        <dbReference type="SAM" id="Phobius"/>
    </source>
</evidence>
<dbReference type="Pfam" id="PF05729">
    <property type="entry name" value="NACHT"/>
    <property type="match status" value="1"/>
</dbReference>
<feature type="transmembrane region" description="Helical" evidence="1">
    <location>
        <begin position="588"/>
        <end position="612"/>
    </location>
</feature>
<gene>
    <name evidence="3" type="ORF">GCM10009550_65910</name>
</gene>
<protein>
    <recommendedName>
        <fullName evidence="2">NACHT domain-containing protein</fullName>
    </recommendedName>
</protein>
<keyword evidence="4" id="KW-1185">Reference proteome</keyword>
<comment type="caution">
    <text evidence="3">The sequence shown here is derived from an EMBL/GenBank/DDBJ whole genome shotgun (WGS) entry which is preliminary data.</text>
</comment>
<proteinExistence type="predicted"/>
<dbReference type="Gene3D" id="3.40.50.300">
    <property type="entry name" value="P-loop containing nucleotide triphosphate hydrolases"/>
    <property type="match status" value="1"/>
</dbReference>
<feature type="domain" description="NACHT" evidence="2">
    <location>
        <begin position="140"/>
        <end position="303"/>
    </location>
</feature>
<dbReference type="EMBL" id="BAAAHH010000038">
    <property type="protein sequence ID" value="GAA0965523.1"/>
    <property type="molecule type" value="Genomic_DNA"/>
</dbReference>
<sequence length="713" mass="77572">MAMMGIMGGERWAWRVAVGACVLTAVMVVASTWDEWKTGQVDPGSASIALMALALAVLSGRQASTAARIVEDDTTLWAARLAEEVMKTESSQRRQLLGEDGNTIDVAFTFTPSPSRNARVPDAQGSLNGVVHYFQNSHPRRLVITGEGGSGKTLLALELILGLLDPQVRKPEDPVPVRVSAATWDPQIPVQEWLAAQLASAFPMAPATARRLVETGRILPVIDGLDEMDAETAPGRPLGYDSAASQAIRALNTYQQSRERPRLVLTCRTGQYDDLIANRVWAHDTARINLQPVEAAQAARFIRTAVTGTHDVNRWRPVLDSLTQPSHPVAQALSTPWRLRLAVTVYTQRDPADLVAFTHPDALRDHLLSLYIPAATAAQGPGRYRPEQVHAWLAVLARHLNDNTTRPPVYGRALSGTDLILHQLWPLAGRLPHHLTTAFAFALILILTAFMSEDGILWFAILPPAGVFAAAILQRDPWKEPKRLKWTEWTQLKTRYGRRRFTVGLVIGLLGGLAAGLALALTDAVEEGLARGFASGLELMLDRGLDFGLTFGLAFGLTLGPAVGLTAGLTIGAVKSGVDPREPLRSDFFGWLVGGLAFGLALESALWPLMGLETDPSHPFVLKLVIWLVLWLCLGLGLGLIVGLAVGLAVGLTGGPAAVRYGMLLLCTRGRLPRRLGRFLHWCYQTGLLRTSGVAYQFRHRELQDYLAAHPFP</sequence>
<accession>A0ABN1RVT3</accession>
<feature type="transmembrane region" description="Helical" evidence="1">
    <location>
        <begin position="12"/>
        <end position="31"/>
    </location>
</feature>
<dbReference type="InterPro" id="IPR027417">
    <property type="entry name" value="P-loop_NTPase"/>
</dbReference>
<evidence type="ECO:0000313" key="4">
    <source>
        <dbReference type="Proteomes" id="UP001500665"/>
    </source>
</evidence>
<keyword evidence="1" id="KW-0472">Membrane</keyword>